<feature type="transmembrane region" description="Helical" evidence="5">
    <location>
        <begin position="35"/>
        <end position="56"/>
    </location>
</feature>
<feature type="transmembrane region" description="Helical" evidence="5">
    <location>
        <begin position="100"/>
        <end position="121"/>
    </location>
</feature>
<keyword evidence="5" id="KW-0813">Transport</keyword>
<dbReference type="InterPro" id="IPR002033">
    <property type="entry name" value="TatC"/>
</dbReference>
<keyword evidence="4 5" id="KW-0472">Membrane</keyword>
<dbReference type="PRINTS" id="PR01840">
    <property type="entry name" value="TATCFAMILY"/>
</dbReference>
<dbReference type="Pfam" id="PF00902">
    <property type="entry name" value="TatC"/>
    <property type="match status" value="1"/>
</dbReference>
<comment type="caution">
    <text evidence="6">The sequence shown here is derived from an EMBL/GenBank/DDBJ whole genome shotgun (WGS) entry which is preliminary data.</text>
</comment>
<keyword evidence="5" id="KW-1003">Cell membrane</keyword>
<evidence type="ECO:0000313" key="6">
    <source>
        <dbReference type="EMBL" id="MFD2873069.1"/>
    </source>
</evidence>
<evidence type="ECO:0000256" key="1">
    <source>
        <dbReference type="ARBA" id="ARBA00004141"/>
    </source>
</evidence>
<organism evidence="6 7">
    <name type="scientific">Mucilaginibacter ximonensis</name>
    <dbReference type="NCBI Taxonomy" id="538021"/>
    <lineage>
        <taxon>Bacteria</taxon>
        <taxon>Pseudomonadati</taxon>
        <taxon>Bacteroidota</taxon>
        <taxon>Sphingobacteriia</taxon>
        <taxon>Sphingobacteriales</taxon>
        <taxon>Sphingobacteriaceae</taxon>
        <taxon>Mucilaginibacter</taxon>
    </lineage>
</organism>
<dbReference type="HAMAP" id="MF_00902">
    <property type="entry name" value="TatC"/>
    <property type="match status" value="1"/>
</dbReference>
<evidence type="ECO:0000256" key="4">
    <source>
        <dbReference type="ARBA" id="ARBA00023136"/>
    </source>
</evidence>
<feature type="transmembrane region" description="Helical" evidence="5">
    <location>
        <begin position="228"/>
        <end position="244"/>
    </location>
</feature>
<evidence type="ECO:0000313" key="7">
    <source>
        <dbReference type="Proteomes" id="UP001597557"/>
    </source>
</evidence>
<evidence type="ECO:0000256" key="3">
    <source>
        <dbReference type="ARBA" id="ARBA00022989"/>
    </source>
</evidence>
<dbReference type="EMBL" id="JBHUPD010000002">
    <property type="protein sequence ID" value="MFD2873069.1"/>
    <property type="molecule type" value="Genomic_DNA"/>
</dbReference>
<proteinExistence type="inferred from homology"/>
<name>A0ABW5YD18_9SPHI</name>
<accession>A0ABW5YD18</accession>
<keyword evidence="7" id="KW-1185">Reference proteome</keyword>
<dbReference type="PANTHER" id="PTHR30371">
    <property type="entry name" value="SEC-INDEPENDENT PROTEIN TRANSLOCASE PROTEIN TATC"/>
    <property type="match status" value="1"/>
</dbReference>
<keyword evidence="3 5" id="KW-1133">Transmembrane helix</keyword>
<keyword evidence="5" id="KW-0653">Protein transport</keyword>
<comment type="similarity">
    <text evidence="5">Belongs to the TatC family.</text>
</comment>
<gene>
    <name evidence="5 6" type="primary">tatC</name>
    <name evidence="6" type="ORF">ACFS5N_11355</name>
</gene>
<feature type="transmembrane region" description="Helical" evidence="5">
    <location>
        <begin position="250"/>
        <end position="270"/>
    </location>
</feature>
<feature type="transmembrane region" description="Helical" evidence="5">
    <location>
        <begin position="142"/>
        <end position="161"/>
    </location>
</feature>
<evidence type="ECO:0000256" key="5">
    <source>
        <dbReference type="HAMAP-Rule" id="MF_00902"/>
    </source>
</evidence>
<reference evidence="7" key="1">
    <citation type="journal article" date="2019" name="Int. J. Syst. Evol. Microbiol.">
        <title>The Global Catalogue of Microorganisms (GCM) 10K type strain sequencing project: providing services to taxonomists for standard genome sequencing and annotation.</title>
        <authorList>
            <consortium name="The Broad Institute Genomics Platform"/>
            <consortium name="The Broad Institute Genome Sequencing Center for Infectious Disease"/>
            <person name="Wu L."/>
            <person name="Ma J."/>
        </authorList>
    </citation>
    <scope>NUCLEOTIDE SEQUENCE [LARGE SCALE GENOMIC DNA]</scope>
    <source>
        <strain evidence="7">KCTC 22437</strain>
    </source>
</reference>
<dbReference type="PANTHER" id="PTHR30371:SF0">
    <property type="entry name" value="SEC-INDEPENDENT PROTEIN TRANSLOCASE PROTEIN TATC, CHLOROPLASTIC-RELATED"/>
    <property type="match status" value="1"/>
</dbReference>
<feature type="transmembrane region" description="Helical" evidence="5">
    <location>
        <begin position="187"/>
        <end position="216"/>
    </location>
</feature>
<dbReference type="Proteomes" id="UP001597557">
    <property type="component" value="Unassembled WGS sequence"/>
</dbReference>
<comment type="subcellular location">
    <subcellularLocation>
        <location evidence="5">Cell membrane</location>
        <topology evidence="5">Multi-pass membrane protein</topology>
    </subcellularLocation>
    <subcellularLocation>
        <location evidence="1">Membrane</location>
        <topology evidence="1">Multi-pass membrane protein</topology>
    </subcellularLocation>
</comment>
<keyword evidence="2 5" id="KW-0812">Transmembrane</keyword>
<comment type="subunit">
    <text evidence="5">Forms a complex with TatA.</text>
</comment>
<dbReference type="NCBIfam" id="TIGR00945">
    <property type="entry name" value="tatC"/>
    <property type="match status" value="1"/>
</dbReference>
<sequence>MSDEKNLVKAIREKGKNLEAEMSFFDHLEALRWHLIRAAIAVVVFALVAFLNYRFIFKNFIMGPFSPDFWTYRMMCKLGEGFCITKFNAEIINTDVAGQFMLQINSSVLIGIILSVPYILWEIWRFIKPALLEKERKAASGFVFWASLLFIIGILFGYYVIAPESIAFLANYNVSDTIKNEFTVSSYLSMVATITLIIGIVFELPIFIYILASIGILTGTFMKRTRRYAVVILLIVGAIISPSPDFMTTMIATLPLFVLYEVGIVVASVVEKRRAKEHDELMKS</sequence>
<evidence type="ECO:0000256" key="2">
    <source>
        <dbReference type="ARBA" id="ARBA00022692"/>
    </source>
</evidence>
<comment type="function">
    <text evidence="5">Part of the twin-arginine translocation (Tat) system that transports large folded proteins containing a characteristic twin-arginine motif in their signal peptide across membranes.</text>
</comment>
<dbReference type="RefSeq" id="WP_377185423.1">
    <property type="nucleotide sequence ID" value="NZ_JBHUPD010000002.1"/>
</dbReference>
<protein>
    <recommendedName>
        <fullName evidence="5">Sec-independent protein translocase protein TatC</fullName>
    </recommendedName>
</protein>
<keyword evidence="5" id="KW-0811">Translocation</keyword>